<organism evidence="3">
    <name type="scientific">Nippostrongylus brasiliensis</name>
    <name type="common">Rat hookworm</name>
    <dbReference type="NCBI Taxonomy" id="27835"/>
    <lineage>
        <taxon>Eukaryota</taxon>
        <taxon>Metazoa</taxon>
        <taxon>Ecdysozoa</taxon>
        <taxon>Nematoda</taxon>
        <taxon>Chromadorea</taxon>
        <taxon>Rhabditida</taxon>
        <taxon>Rhabditina</taxon>
        <taxon>Rhabditomorpha</taxon>
        <taxon>Strongyloidea</taxon>
        <taxon>Heligmosomidae</taxon>
        <taxon>Nippostrongylus</taxon>
    </lineage>
</organism>
<evidence type="ECO:0000313" key="1">
    <source>
        <dbReference type="EMBL" id="VDL78872.1"/>
    </source>
</evidence>
<gene>
    <name evidence="1" type="ORF">NBR_LOCUS15278</name>
</gene>
<reference evidence="3" key="1">
    <citation type="submission" date="2017-02" db="UniProtKB">
        <authorList>
            <consortium name="WormBaseParasite"/>
        </authorList>
    </citation>
    <scope>IDENTIFICATION</scope>
</reference>
<dbReference type="Proteomes" id="UP000271162">
    <property type="component" value="Unassembled WGS sequence"/>
</dbReference>
<keyword evidence="2" id="KW-1185">Reference proteome</keyword>
<reference evidence="1 2" key="2">
    <citation type="submission" date="2018-11" db="EMBL/GenBank/DDBJ databases">
        <authorList>
            <consortium name="Pathogen Informatics"/>
        </authorList>
    </citation>
    <scope>NUCLEOTIDE SEQUENCE [LARGE SCALE GENOMIC DNA]</scope>
</reference>
<protein>
    <submittedName>
        <fullName evidence="1 3">Uncharacterized protein</fullName>
    </submittedName>
</protein>
<dbReference type="AlphaFoldDB" id="A0A0N4YEX4"/>
<evidence type="ECO:0000313" key="3">
    <source>
        <dbReference type="WBParaSite" id="NBR_0001527701-mRNA-1"/>
    </source>
</evidence>
<dbReference type="OrthoDB" id="5904361at2759"/>
<name>A0A0N4YEX4_NIPBR</name>
<sequence length="70" mass="8106">MRVFRSPRREKEWIDDRAEAFTNHGNDEDHARTKMLRLFNVACSALVATKAINDDKHTYQVTTTVPSIDD</sequence>
<accession>A0A0N4YEX4</accession>
<dbReference type="WBParaSite" id="NBR_0001527701-mRNA-1">
    <property type="protein sequence ID" value="NBR_0001527701-mRNA-1"/>
    <property type="gene ID" value="NBR_0001527701"/>
</dbReference>
<proteinExistence type="predicted"/>
<dbReference type="EMBL" id="UYSL01021668">
    <property type="protein sequence ID" value="VDL78872.1"/>
    <property type="molecule type" value="Genomic_DNA"/>
</dbReference>
<evidence type="ECO:0000313" key="2">
    <source>
        <dbReference type="Proteomes" id="UP000271162"/>
    </source>
</evidence>